<dbReference type="InterPro" id="IPR006860">
    <property type="entry name" value="FecR"/>
</dbReference>
<proteinExistence type="predicted"/>
<evidence type="ECO:0000313" key="5">
    <source>
        <dbReference type="Proteomes" id="UP001356308"/>
    </source>
</evidence>
<dbReference type="InterPro" id="IPR012373">
    <property type="entry name" value="Ferrdict_sens_TM"/>
</dbReference>
<name>A0ABU7IYC9_9FLAO</name>
<dbReference type="Pfam" id="PF16344">
    <property type="entry name" value="FecR_C"/>
    <property type="match status" value="1"/>
</dbReference>
<protein>
    <submittedName>
        <fullName evidence="4">FecR domain-containing protein</fullName>
    </submittedName>
</protein>
<sequence>MSKHDLLIEKFIGGTLSSDEREVLKEWLLADESNMSHFKNRLKETSREISVDFDAEQAYERFISRIKPSTNRPKTYFTILKYAAIITVLISIGFLTKQRFDEVQINSFNKTVEKQNQSSIENEIVIKFSDGSTRKLSENDQNITADDGVVVASKKGNTLSFEVSAEERDAKTKFHEVFIPNGQTFKLKLSDGTLVWLNAGSKLRFPSHFSKREKERMVYLEGEAFFEVSENKNHPFIVNTQEVDIKVLGTKFNVSSYDTDENIATTLVEGAVSVYETRTPDNEILLSPNFQANYHKFGNSFDKTKVNTDNYTAWIQGRLIIDNLKFSEILQRLERRYAVKFVNNVIGLENEIYKGEFTDEKIESVLKTISLSTPFKFEINENIITISE</sequence>
<keyword evidence="5" id="KW-1185">Reference proteome</keyword>
<organism evidence="4 5">
    <name type="scientific">Maribacter cobaltidurans</name>
    <dbReference type="NCBI Taxonomy" id="1178778"/>
    <lineage>
        <taxon>Bacteria</taxon>
        <taxon>Pseudomonadati</taxon>
        <taxon>Bacteroidota</taxon>
        <taxon>Flavobacteriia</taxon>
        <taxon>Flavobacteriales</taxon>
        <taxon>Flavobacteriaceae</taxon>
        <taxon>Maribacter</taxon>
    </lineage>
</organism>
<evidence type="ECO:0000259" key="2">
    <source>
        <dbReference type="Pfam" id="PF04773"/>
    </source>
</evidence>
<feature type="transmembrane region" description="Helical" evidence="1">
    <location>
        <begin position="75"/>
        <end position="95"/>
    </location>
</feature>
<dbReference type="PANTHER" id="PTHR30273:SF2">
    <property type="entry name" value="PROTEIN FECR"/>
    <property type="match status" value="1"/>
</dbReference>
<dbReference type="RefSeq" id="WP_272652483.1">
    <property type="nucleotide sequence ID" value="NZ_JAZDDG010000008.1"/>
</dbReference>
<gene>
    <name evidence="4" type="ORF">V1I91_17105</name>
</gene>
<evidence type="ECO:0000313" key="4">
    <source>
        <dbReference type="EMBL" id="MEE1977801.1"/>
    </source>
</evidence>
<keyword evidence="1" id="KW-0812">Transmembrane</keyword>
<feature type="domain" description="Protein FecR C-terminal" evidence="3">
    <location>
        <begin position="318"/>
        <end position="386"/>
    </location>
</feature>
<keyword evidence="1" id="KW-1133">Transmembrane helix</keyword>
<accession>A0ABU7IYC9</accession>
<reference evidence="4 5" key="1">
    <citation type="submission" date="2024-01" db="EMBL/GenBank/DDBJ databases">
        <title>Maribacter spp. originated from different algae showed divergent polysaccharides utilization ability.</title>
        <authorList>
            <person name="Wang H."/>
            <person name="Wu Y."/>
        </authorList>
    </citation>
    <scope>NUCLEOTIDE SEQUENCE [LARGE SCALE GENOMIC DNA]</scope>
    <source>
        <strain evidence="4 5">PR1</strain>
    </source>
</reference>
<evidence type="ECO:0000256" key="1">
    <source>
        <dbReference type="SAM" id="Phobius"/>
    </source>
</evidence>
<comment type="caution">
    <text evidence="4">The sequence shown here is derived from an EMBL/GenBank/DDBJ whole genome shotgun (WGS) entry which is preliminary data.</text>
</comment>
<evidence type="ECO:0000259" key="3">
    <source>
        <dbReference type="Pfam" id="PF16344"/>
    </source>
</evidence>
<dbReference type="Pfam" id="PF04773">
    <property type="entry name" value="FecR"/>
    <property type="match status" value="1"/>
</dbReference>
<feature type="domain" description="FecR protein" evidence="2">
    <location>
        <begin position="180"/>
        <end position="272"/>
    </location>
</feature>
<dbReference type="Gene3D" id="3.55.50.30">
    <property type="match status" value="1"/>
</dbReference>
<dbReference type="Gene3D" id="2.60.120.1440">
    <property type="match status" value="1"/>
</dbReference>
<dbReference type="InterPro" id="IPR032508">
    <property type="entry name" value="FecR_C"/>
</dbReference>
<dbReference type="EMBL" id="JAZDDG010000008">
    <property type="protein sequence ID" value="MEE1977801.1"/>
    <property type="molecule type" value="Genomic_DNA"/>
</dbReference>
<dbReference type="Proteomes" id="UP001356308">
    <property type="component" value="Unassembled WGS sequence"/>
</dbReference>
<dbReference type="PANTHER" id="PTHR30273">
    <property type="entry name" value="PERIPLASMIC SIGNAL SENSOR AND SIGMA FACTOR ACTIVATOR FECR-RELATED"/>
    <property type="match status" value="1"/>
</dbReference>
<keyword evidence="1" id="KW-0472">Membrane</keyword>